<organism evidence="5 6">
    <name type="scientific">Candidatus Phycosocius spiralis</name>
    <dbReference type="NCBI Taxonomy" id="2815099"/>
    <lineage>
        <taxon>Bacteria</taxon>
        <taxon>Pseudomonadati</taxon>
        <taxon>Pseudomonadota</taxon>
        <taxon>Alphaproteobacteria</taxon>
        <taxon>Caulobacterales</taxon>
        <taxon>Caulobacterales incertae sedis</taxon>
        <taxon>Candidatus Phycosocius</taxon>
    </lineage>
</organism>
<comment type="subunit">
    <text evidence="3">Homodimer.</text>
</comment>
<feature type="binding site" evidence="3">
    <location>
        <position position="210"/>
    </location>
    <ligand>
        <name>substrate</name>
    </ligand>
</feature>
<sequence>MAFEANFDGLVGLTHNYGGLSIGNLASTAHASAISRPKEGALQGLAKAKMLADLGLVQGLFPPHQRPHLPSLRAVGFSGSDKDVLAAAWKADPALVRAAGSSAQMWAANAATVSPSTDCADGRLHFTPANLMTMAHRALEASQTEASLWAIFANSDHFAVHHALPYQSLFADEGAANHMRLCRAHGEPGVEIFVWGRNGFGRQHTAFPARQTIQTGQAIARRHGLEAGRTLHVQQSVKAIEAGAFHNDVVAVASLNVLFCHEHAFEDRLGTHEAIKRACDGLMEAVIVEVPEAEVPLSDAIKSYLFNTQLLELPGEDRLVLIAPEECRENRPTHRYLQKLVASNGPIGRVMFVDVRQSMRNGGGPACLRLRVVMDDAQRDALGARAVLDDALYQDLSTWIERHYRDTLGPDDLADPNLMLEGQVALDELTDLMHLGSDFYPFQREALLRTW</sequence>
<evidence type="ECO:0000256" key="3">
    <source>
        <dbReference type="HAMAP-Rule" id="MF_01172"/>
    </source>
</evidence>
<comment type="catalytic activity">
    <reaction evidence="3">
        <text>N(2)-succinyl-L-arginine + 2 H2O + 2 H(+) = N(2)-succinyl-L-ornithine + 2 NH4(+) + CO2</text>
        <dbReference type="Rhea" id="RHEA:19533"/>
        <dbReference type="ChEBI" id="CHEBI:15377"/>
        <dbReference type="ChEBI" id="CHEBI:15378"/>
        <dbReference type="ChEBI" id="CHEBI:16526"/>
        <dbReference type="ChEBI" id="CHEBI:28938"/>
        <dbReference type="ChEBI" id="CHEBI:58241"/>
        <dbReference type="ChEBI" id="CHEBI:58514"/>
        <dbReference type="EC" id="3.5.3.23"/>
    </reaction>
</comment>
<feature type="binding site" evidence="3">
    <location>
        <position position="361"/>
    </location>
    <ligand>
        <name>substrate</name>
    </ligand>
</feature>
<evidence type="ECO:0000256" key="2">
    <source>
        <dbReference type="ARBA" id="ARBA00022801"/>
    </source>
</evidence>
<dbReference type="SUPFAM" id="SSF55909">
    <property type="entry name" value="Pentein"/>
    <property type="match status" value="1"/>
</dbReference>
<keyword evidence="1 3" id="KW-0056">Arginine metabolism</keyword>
<feature type="active site" evidence="3">
    <location>
        <position position="173"/>
    </location>
</feature>
<protein>
    <recommendedName>
        <fullName evidence="3 4">N-succinylarginine dihydrolase</fullName>
        <ecNumber evidence="3 4">3.5.3.23</ecNumber>
    </recommendedName>
</protein>
<reference evidence="5" key="1">
    <citation type="submission" date="2021-05" db="EMBL/GenBank/DDBJ databases">
        <authorList>
            <person name="Tanabe Y."/>
        </authorList>
    </citation>
    <scope>NUCLEOTIDE SEQUENCE</scope>
    <source>
        <strain evidence="5">BOTRYCO-1</strain>
    </source>
</reference>
<evidence type="ECO:0000313" key="5">
    <source>
        <dbReference type="EMBL" id="GIU66534.1"/>
    </source>
</evidence>
<feature type="active site" description="Nucleophile" evidence="3">
    <location>
        <position position="367"/>
    </location>
</feature>
<dbReference type="InterPro" id="IPR007079">
    <property type="entry name" value="SuccinylArg_d-Hdrlase_AstB"/>
</dbReference>
<feature type="binding site" evidence="3">
    <location>
        <position position="248"/>
    </location>
    <ligand>
        <name>substrate</name>
    </ligand>
</feature>
<feature type="binding site" evidence="3">
    <location>
        <begin position="136"/>
        <end position="137"/>
    </location>
    <ligand>
        <name>substrate</name>
    </ligand>
</feature>
<dbReference type="PANTHER" id="PTHR30420:SF2">
    <property type="entry name" value="N-SUCCINYLARGININE DIHYDROLASE"/>
    <property type="match status" value="1"/>
</dbReference>
<comment type="similarity">
    <text evidence="3">Belongs to the succinylarginine dihydrolase family.</text>
</comment>
<gene>
    <name evidence="5" type="primary">astB2</name>
    <name evidence="3" type="synonym">astB</name>
    <name evidence="5" type="ORF">PsB1_0688</name>
</gene>
<feature type="active site" evidence="3">
    <location>
        <position position="246"/>
    </location>
</feature>
<dbReference type="Proteomes" id="UP001161064">
    <property type="component" value="Unassembled WGS sequence"/>
</dbReference>
<reference evidence="5" key="2">
    <citation type="journal article" date="2023" name="ISME Commun">
        <title>Characterization of a bloom-associated alphaproteobacterial lineage, 'Candidatus Phycosocius': insights into freshwater algal-bacterial interactions.</title>
        <authorList>
            <person name="Tanabe Y."/>
            <person name="Yamaguchi H."/>
            <person name="Yoshida M."/>
            <person name="Kai A."/>
            <person name="Okazaki Y."/>
        </authorList>
    </citation>
    <scope>NUCLEOTIDE SEQUENCE</scope>
    <source>
        <strain evidence="5">BOTRYCO-1</strain>
    </source>
</reference>
<accession>A0ABQ4PUH0</accession>
<dbReference type="Pfam" id="PF04996">
    <property type="entry name" value="AstB"/>
    <property type="match status" value="1"/>
</dbReference>
<dbReference type="PANTHER" id="PTHR30420">
    <property type="entry name" value="N-SUCCINYLARGININE DIHYDROLASE"/>
    <property type="match status" value="1"/>
</dbReference>
<dbReference type="NCBIfam" id="NF009789">
    <property type="entry name" value="PRK13281.1"/>
    <property type="match status" value="1"/>
</dbReference>
<comment type="function">
    <text evidence="3">Catalyzes the hydrolysis of N(2)-succinylarginine into N(2)-succinylornithine, ammonia and CO(2).</text>
</comment>
<comment type="caution">
    <text evidence="5">The sequence shown here is derived from an EMBL/GenBank/DDBJ whole genome shotgun (WGS) entry which is preliminary data.</text>
</comment>
<comment type="pathway">
    <text evidence="3">Amino-acid degradation; L-arginine degradation via AST pathway; L-glutamate and succinate from L-arginine: step 2/5.</text>
</comment>
<proteinExistence type="inferred from homology"/>
<evidence type="ECO:0000256" key="4">
    <source>
        <dbReference type="NCBIfam" id="TIGR03241"/>
    </source>
</evidence>
<feature type="binding site" evidence="3">
    <location>
        <begin position="18"/>
        <end position="27"/>
    </location>
    <ligand>
        <name>substrate</name>
    </ligand>
</feature>
<dbReference type="EC" id="3.5.3.23" evidence="3 4"/>
<name>A0ABQ4PUH0_9PROT</name>
<dbReference type="HAMAP" id="MF_01172">
    <property type="entry name" value="AstB"/>
    <property type="match status" value="1"/>
</dbReference>
<dbReference type="EMBL" id="BPFZ01000003">
    <property type="protein sequence ID" value="GIU66534.1"/>
    <property type="molecule type" value="Genomic_DNA"/>
</dbReference>
<evidence type="ECO:0000313" key="6">
    <source>
        <dbReference type="Proteomes" id="UP001161064"/>
    </source>
</evidence>
<keyword evidence="6" id="KW-1185">Reference proteome</keyword>
<keyword evidence="2 3" id="KW-0378">Hydrolase</keyword>
<feature type="binding site" evidence="3">
    <location>
        <position position="109"/>
    </location>
    <ligand>
        <name>substrate</name>
    </ligand>
</feature>
<dbReference type="InterPro" id="IPR037031">
    <property type="entry name" value="AstB_sf"/>
</dbReference>
<evidence type="ECO:0000256" key="1">
    <source>
        <dbReference type="ARBA" id="ARBA00022503"/>
    </source>
</evidence>
<dbReference type="NCBIfam" id="TIGR03241">
    <property type="entry name" value="arg_catab_astB"/>
    <property type="match status" value="1"/>
</dbReference>
<dbReference type="Gene3D" id="3.75.10.20">
    <property type="entry name" value="Succinylarginine dihydrolase"/>
    <property type="match status" value="1"/>
</dbReference>